<dbReference type="RefSeq" id="WP_179588962.1">
    <property type="nucleotide sequence ID" value="NZ_JACBYR010000002.1"/>
</dbReference>
<name>A0A7Y9LNQ7_9BURK</name>
<comment type="caution">
    <text evidence="1">The sequence shown here is derived from an EMBL/GenBank/DDBJ whole genome shotgun (WGS) entry which is preliminary data.</text>
</comment>
<dbReference type="EMBL" id="JACBYR010000002">
    <property type="protein sequence ID" value="NYE84932.1"/>
    <property type="molecule type" value="Genomic_DNA"/>
</dbReference>
<evidence type="ECO:0000313" key="2">
    <source>
        <dbReference type="Proteomes" id="UP000542125"/>
    </source>
</evidence>
<organism evidence="1 2">
    <name type="scientific">Pigmentiphaga litoralis</name>
    <dbReference type="NCBI Taxonomy" id="516702"/>
    <lineage>
        <taxon>Bacteria</taxon>
        <taxon>Pseudomonadati</taxon>
        <taxon>Pseudomonadota</taxon>
        <taxon>Betaproteobacteria</taxon>
        <taxon>Burkholderiales</taxon>
        <taxon>Alcaligenaceae</taxon>
        <taxon>Pigmentiphaga</taxon>
    </lineage>
</organism>
<proteinExistence type="predicted"/>
<reference evidence="1 2" key="1">
    <citation type="submission" date="2020-07" db="EMBL/GenBank/DDBJ databases">
        <title>Genomic Encyclopedia of Type Strains, Phase IV (KMG-V): Genome sequencing to study the core and pangenomes of soil and plant-associated prokaryotes.</title>
        <authorList>
            <person name="Whitman W."/>
        </authorList>
    </citation>
    <scope>NUCLEOTIDE SEQUENCE [LARGE SCALE GENOMIC DNA]</scope>
    <source>
        <strain evidence="1 2">SAS40</strain>
    </source>
</reference>
<sequence>MTSIDVLLLKLPARRIDAAGVRELAAALRDVAPPLRHIAAHAAIESVESYVYLALRQPGVPHLGPLQDALARTEPGAQLMPLQMMMSVAGASAGQPAPFHYVVETDVAQGGEDDLNAWYDQEHLPGLASVPGTVLAQRLSDPTGSPRYHALYELETQETFGSPAWLKVRASPWSDRVRPLFRNPKRTMFHHVLTMEL</sequence>
<protein>
    <submittedName>
        <fullName evidence="1">Uncharacterized protein</fullName>
    </submittedName>
</protein>
<dbReference type="Proteomes" id="UP000542125">
    <property type="component" value="Unassembled WGS sequence"/>
</dbReference>
<accession>A0A7Y9LNQ7</accession>
<evidence type="ECO:0000313" key="1">
    <source>
        <dbReference type="EMBL" id="NYE84932.1"/>
    </source>
</evidence>
<gene>
    <name evidence="1" type="ORF">FHW18_004239</name>
</gene>
<dbReference type="AlphaFoldDB" id="A0A7Y9LNQ7"/>
<keyword evidence="2" id="KW-1185">Reference proteome</keyword>